<dbReference type="EMBL" id="BJON01000008">
    <property type="protein sequence ID" value="GED68256.1"/>
    <property type="molecule type" value="Genomic_DNA"/>
</dbReference>
<dbReference type="STRING" id="54915.ADS79_05245"/>
<evidence type="ECO:0000313" key="3">
    <source>
        <dbReference type="EMBL" id="KNB73367.1"/>
    </source>
</evidence>
<proteinExistence type="predicted"/>
<reference evidence="2 5" key="3">
    <citation type="submission" date="2019-06" db="EMBL/GenBank/DDBJ databases">
        <title>Whole genome shotgun sequence of Brevibacillus reuszeri NBRC 15719.</title>
        <authorList>
            <person name="Hosoyama A."/>
            <person name="Uohara A."/>
            <person name="Ohji S."/>
            <person name="Ichikawa N."/>
        </authorList>
    </citation>
    <scope>NUCLEOTIDE SEQUENCE [LARGE SCALE GENOMIC DNA]</scope>
    <source>
        <strain evidence="2 5">NBRC 15719</strain>
    </source>
</reference>
<name>A0A0K9YXK9_9BACL</name>
<dbReference type="EMBL" id="LGIQ01000005">
    <property type="protein sequence ID" value="KNB73367.1"/>
    <property type="molecule type" value="Genomic_DNA"/>
</dbReference>
<keyword evidence="5" id="KW-1185">Reference proteome</keyword>
<dbReference type="PATRIC" id="fig|54915.3.peg.6452"/>
<evidence type="ECO:0000313" key="4">
    <source>
        <dbReference type="Proteomes" id="UP000036834"/>
    </source>
</evidence>
<accession>A0A0K9YXK9</accession>
<dbReference type="Proteomes" id="UP000319578">
    <property type="component" value="Unassembled WGS sequence"/>
</dbReference>
<organism evidence="3 4">
    <name type="scientific">Brevibacillus reuszeri</name>
    <dbReference type="NCBI Taxonomy" id="54915"/>
    <lineage>
        <taxon>Bacteria</taxon>
        <taxon>Bacillati</taxon>
        <taxon>Bacillota</taxon>
        <taxon>Bacilli</taxon>
        <taxon>Bacillales</taxon>
        <taxon>Paenibacillaceae</taxon>
        <taxon>Brevibacillus</taxon>
    </lineage>
</organism>
<reference evidence="4" key="1">
    <citation type="submission" date="2015-07" db="EMBL/GenBank/DDBJ databases">
        <title>Genome sequencing project for genomic taxonomy and phylogenomics of Bacillus-like bacteria.</title>
        <authorList>
            <person name="Liu B."/>
            <person name="Wang J."/>
            <person name="Zhu Y."/>
            <person name="Liu G."/>
            <person name="Chen Q."/>
            <person name="Chen Z."/>
            <person name="Lan J."/>
            <person name="Che J."/>
            <person name="Ge C."/>
            <person name="Shi H."/>
            <person name="Pan Z."/>
            <person name="Liu X."/>
        </authorList>
    </citation>
    <scope>NUCLEOTIDE SEQUENCE [LARGE SCALE GENOMIC DNA]</scope>
    <source>
        <strain evidence="4">DSM 9887</strain>
    </source>
</reference>
<sequence length="312" mass="35057">MGFALTMALLLVANPLDPISFLQVQMEEQTVAVADRGDYTLPFDGVSLVDVNRLQTMMEALTKLAYKEPVNATISNSGAIVPEKKGRKLHEEKFLQQFYEYYYGEGPRTLQIPLQVIYPKVDQALMSQVRKRTIGQYTTYFNSRNKNRSHNIMLASNAINNYVVLPGEIFSFNKVVGKRTKEKGYLQAPVIVRGELSEGIGGGICQVSSTLFNAVDKAGLHIVQRYSHSRDVAYVRPGRDATVSWYGPDFVFQNKYAYPIMIRARSYNGSMYVSVHSFPEIEYEPRHVPSVNQSTPEEGPASPPILTEPTMP</sequence>
<dbReference type="AlphaFoldDB" id="A0A0K9YXK9"/>
<evidence type="ECO:0008006" key="6">
    <source>
        <dbReference type="Google" id="ProtNLM"/>
    </source>
</evidence>
<comment type="caution">
    <text evidence="3">The sequence shown here is derived from an EMBL/GenBank/DDBJ whole genome shotgun (WGS) entry which is preliminary data.</text>
</comment>
<evidence type="ECO:0000256" key="1">
    <source>
        <dbReference type="SAM" id="MobiDB-lite"/>
    </source>
</evidence>
<dbReference type="InterPro" id="IPR052913">
    <property type="entry name" value="Glycopeptide_resist_protein"/>
</dbReference>
<feature type="region of interest" description="Disordered" evidence="1">
    <location>
        <begin position="289"/>
        <end position="312"/>
    </location>
</feature>
<dbReference type="PANTHER" id="PTHR35788:SF1">
    <property type="entry name" value="EXPORTED PROTEIN"/>
    <property type="match status" value="1"/>
</dbReference>
<gene>
    <name evidence="2" type="primary">yoaR</name>
    <name evidence="3" type="ORF">ADS79_05245</name>
    <name evidence="2" type="ORF">BRE01_19580</name>
</gene>
<reference evidence="3" key="2">
    <citation type="submission" date="2015-07" db="EMBL/GenBank/DDBJ databases">
        <title>MeaNS - Measles Nucleotide Surveillance Program.</title>
        <authorList>
            <person name="Tran T."/>
            <person name="Druce J."/>
        </authorList>
    </citation>
    <scope>NUCLEOTIDE SEQUENCE</scope>
    <source>
        <strain evidence="3">DSM 9887</strain>
    </source>
</reference>
<evidence type="ECO:0000313" key="2">
    <source>
        <dbReference type="EMBL" id="GED68256.1"/>
    </source>
</evidence>
<evidence type="ECO:0000313" key="5">
    <source>
        <dbReference type="Proteomes" id="UP000319578"/>
    </source>
</evidence>
<dbReference type="InterPro" id="IPR007391">
    <property type="entry name" value="Vancomycin_resist_VanW"/>
</dbReference>
<dbReference type="Pfam" id="PF04294">
    <property type="entry name" value="VanW"/>
    <property type="match status" value="1"/>
</dbReference>
<dbReference type="PANTHER" id="PTHR35788">
    <property type="entry name" value="EXPORTED PROTEIN-RELATED"/>
    <property type="match status" value="1"/>
</dbReference>
<dbReference type="OrthoDB" id="9813301at2"/>
<dbReference type="Proteomes" id="UP000036834">
    <property type="component" value="Unassembled WGS sequence"/>
</dbReference>
<protein>
    <recommendedName>
        <fullName evidence="6">Peptidoglycan binding domain-containing protein</fullName>
    </recommendedName>
</protein>
<dbReference type="RefSeq" id="WP_049737364.1">
    <property type="nucleotide sequence ID" value="NZ_BJON01000008.1"/>
</dbReference>